<feature type="transmembrane region" description="Helical" evidence="7">
    <location>
        <begin position="38"/>
        <end position="59"/>
    </location>
</feature>
<evidence type="ECO:0000256" key="7">
    <source>
        <dbReference type="RuleBase" id="RU363032"/>
    </source>
</evidence>
<dbReference type="PANTHER" id="PTHR43744:SF12">
    <property type="entry name" value="ABC TRANSPORTER PERMEASE PROTEIN MG189-RELATED"/>
    <property type="match status" value="1"/>
</dbReference>
<dbReference type="EMBL" id="CP023563">
    <property type="protein sequence ID" value="ATG50492.1"/>
    <property type="molecule type" value="Genomic_DNA"/>
</dbReference>
<dbReference type="Proteomes" id="UP000218165">
    <property type="component" value="Chromosome"/>
</dbReference>
<evidence type="ECO:0000256" key="3">
    <source>
        <dbReference type="ARBA" id="ARBA00022475"/>
    </source>
</evidence>
<keyword evidence="4 7" id="KW-0812">Transmembrane</keyword>
<proteinExistence type="inferred from homology"/>
<keyword evidence="11" id="KW-1185">Reference proteome</keyword>
<dbReference type="CDD" id="cd06261">
    <property type="entry name" value="TM_PBP2"/>
    <property type="match status" value="1"/>
</dbReference>
<dbReference type="PROSITE" id="PS50928">
    <property type="entry name" value="ABC_TM1"/>
    <property type="match status" value="1"/>
</dbReference>
<dbReference type="AlphaFoldDB" id="A0A291GKB2"/>
<keyword evidence="2 7" id="KW-0813">Transport</keyword>
<dbReference type="PANTHER" id="PTHR43744">
    <property type="entry name" value="ABC TRANSPORTER PERMEASE PROTEIN MG189-RELATED-RELATED"/>
    <property type="match status" value="1"/>
</dbReference>
<feature type="domain" description="ABC transmembrane type-1" evidence="9">
    <location>
        <begin position="99"/>
        <end position="289"/>
    </location>
</feature>
<dbReference type="GO" id="GO:0055085">
    <property type="term" value="P:transmembrane transport"/>
    <property type="evidence" value="ECO:0007669"/>
    <property type="project" value="InterPro"/>
</dbReference>
<dbReference type="GO" id="GO:0005886">
    <property type="term" value="C:plasma membrane"/>
    <property type="evidence" value="ECO:0007669"/>
    <property type="project" value="UniProtKB-SubCell"/>
</dbReference>
<evidence type="ECO:0000256" key="4">
    <source>
        <dbReference type="ARBA" id="ARBA00022692"/>
    </source>
</evidence>
<dbReference type="RefSeq" id="WP_096801632.1">
    <property type="nucleotide sequence ID" value="NZ_CP023563.1"/>
</dbReference>
<evidence type="ECO:0000256" key="6">
    <source>
        <dbReference type="ARBA" id="ARBA00023136"/>
    </source>
</evidence>
<name>A0A291GKB2_9MICO</name>
<dbReference type="Pfam" id="PF00528">
    <property type="entry name" value="BPD_transp_1"/>
    <property type="match status" value="1"/>
</dbReference>
<keyword evidence="3" id="KW-1003">Cell membrane</keyword>
<feature type="transmembrane region" description="Helical" evidence="7">
    <location>
        <begin position="222"/>
        <end position="243"/>
    </location>
</feature>
<accession>A0A291GKB2</accession>
<dbReference type="Gene3D" id="1.10.3720.10">
    <property type="entry name" value="MetI-like"/>
    <property type="match status" value="1"/>
</dbReference>
<reference evidence="11" key="1">
    <citation type="submission" date="2017-09" db="EMBL/GenBank/DDBJ databases">
        <title>Brachybacterium sp. VM2412.</title>
        <authorList>
            <person name="Tak E.J."/>
            <person name="Bae J.-W."/>
        </authorList>
    </citation>
    <scope>NUCLEOTIDE SEQUENCE [LARGE SCALE GENOMIC DNA]</scope>
    <source>
        <strain evidence="11">VM2412</strain>
    </source>
</reference>
<feature type="transmembrane region" description="Helical" evidence="7">
    <location>
        <begin position="95"/>
        <end position="122"/>
    </location>
</feature>
<evidence type="ECO:0000259" key="9">
    <source>
        <dbReference type="PROSITE" id="PS50928"/>
    </source>
</evidence>
<sequence>MTTTTTPDVAHADGPVTEVTPSRPRRRRPPARRTAGRLLRHLLLSAGALVSFFPFYWMFVLSTHRSAAIYEFPPPLLPGNRFRENFEAVMSTINVWAAMANTFLVATTVTFFVLLIDSLAAFAFAKFSFPGKRILFLVVMLTFLLPSQLATIPQFVIMTELGWVGELKAVIVPSLAGAFGVFWLRQFFQNSVRVELVEAATIDGCGFFRQYLHVALPSARPALAFLGIFTFIGSWNDFMWPLIVLNDPSRLTLQVALSQLQTTHGTDYGMLMMSALIAVVPLIIVFFIGAKQFIDGITEGALK</sequence>
<evidence type="ECO:0000256" key="5">
    <source>
        <dbReference type="ARBA" id="ARBA00022989"/>
    </source>
</evidence>
<keyword evidence="5 7" id="KW-1133">Transmembrane helix</keyword>
<evidence type="ECO:0000256" key="1">
    <source>
        <dbReference type="ARBA" id="ARBA00004651"/>
    </source>
</evidence>
<evidence type="ECO:0000313" key="10">
    <source>
        <dbReference type="EMBL" id="ATG50492.1"/>
    </source>
</evidence>
<organism evidence="10 11">
    <name type="scientific">Brachybacterium vulturis</name>
    <dbReference type="NCBI Taxonomy" id="2017484"/>
    <lineage>
        <taxon>Bacteria</taxon>
        <taxon>Bacillati</taxon>
        <taxon>Actinomycetota</taxon>
        <taxon>Actinomycetes</taxon>
        <taxon>Micrococcales</taxon>
        <taxon>Dermabacteraceae</taxon>
        <taxon>Brachybacterium</taxon>
    </lineage>
</organism>
<feature type="transmembrane region" description="Helical" evidence="7">
    <location>
        <begin position="163"/>
        <end position="184"/>
    </location>
</feature>
<keyword evidence="6 7" id="KW-0472">Membrane</keyword>
<evidence type="ECO:0000256" key="8">
    <source>
        <dbReference type="SAM" id="MobiDB-lite"/>
    </source>
</evidence>
<feature type="transmembrane region" description="Helical" evidence="7">
    <location>
        <begin position="134"/>
        <end position="157"/>
    </location>
</feature>
<protein>
    <submittedName>
        <fullName evidence="10">Sugar ABC transporter permease</fullName>
    </submittedName>
</protein>
<feature type="region of interest" description="Disordered" evidence="8">
    <location>
        <begin position="1"/>
        <end position="32"/>
    </location>
</feature>
<evidence type="ECO:0000313" key="11">
    <source>
        <dbReference type="Proteomes" id="UP000218165"/>
    </source>
</evidence>
<feature type="compositionally biased region" description="Basic residues" evidence="8">
    <location>
        <begin position="23"/>
        <end position="32"/>
    </location>
</feature>
<dbReference type="InterPro" id="IPR000515">
    <property type="entry name" value="MetI-like"/>
</dbReference>
<dbReference type="SUPFAM" id="SSF161098">
    <property type="entry name" value="MetI-like"/>
    <property type="match status" value="1"/>
</dbReference>
<gene>
    <name evidence="10" type="ORF">CFK38_02350</name>
</gene>
<dbReference type="KEGG" id="brz:CFK38_02350"/>
<dbReference type="InterPro" id="IPR035906">
    <property type="entry name" value="MetI-like_sf"/>
</dbReference>
<dbReference type="OrthoDB" id="2063054at2"/>
<feature type="transmembrane region" description="Helical" evidence="7">
    <location>
        <begin position="268"/>
        <end position="288"/>
    </location>
</feature>
<evidence type="ECO:0000256" key="2">
    <source>
        <dbReference type="ARBA" id="ARBA00022448"/>
    </source>
</evidence>
<comment type="subcellular location">
    <subcellularLocation>
        <location evidence="1 7">Cell membrane</location>
        <topology evidence="1 7">Multi-pass membrane protein</topology>
    </subcellularLocation>
</comment>
<comment type="similarity">
    <text evidence="7">Belongs to the binding-protein-dependent transport system permease family.</text>
</comment>